<dbReference type="Proteomes" id="UP000827892">
    <property type="component" value="Chromosome X"/>
</dbReference>
<feature type="compositionally biased region" description="Polar residues" evidence="1">
    <location>
        <begin position="453"/>
        <end position="483"/>
    </location>
</feature>
<feature type="region of interest" description="Disordered" evidence="1">
    <location>
        <begin position="290"/>
        <end position="315"/>
    </location>
</feature>
<evidence type="ECO:0000313" key="2">
    <source>
        <dbReference type="EMBL" id="ULT83348.1"/>
    </source>
</evidence>
<feature type="region of interest" description="Disordered" evidence="1">
    <location>
        <begin position="441"/>
        <end position="503"/>
    </location>
</feature>
<feature type="compositionally biased region" description="Acidic residues" evidence="1">
    <location>
        <begin position="525"/>
        <end position="541"/>
    </location>
</feature>
<dbReference type="AlphaFoldDB" id="A0AAE8ZSP1"/>
<feature type="compositionally biased region" description="Polar residues" evidence="1">
    <location>
        <begin position="566"/>
        <end position="584"/>
    </location>
</feature>
<protein>
    <submittedName>
        <fullName evidence="2">Uncharacterized protein</fullName>
    </submittedName>
</protein>
<feature type="region of interest" description="Disordered" evidence="1">
    <location>
        <begin position="523"/>
        <end position="544"/>
    </location>
</feature>
<dbReference type="EMBL" id="CP090896">
    <property type="protein sequence ID" value="ULT83348.1"/>
    <property type="molecule type" value="Genomic_DNA"/>
</dbReference>
<name>A0AAE8ZSP1_CAEBR</name>
<proteinExistence type="predicted"/>
<feature type="compositionally biased region" description="Acidic residues" evidence="1">
    <location>
        <begin position="353"/>
        <end position="367"/>
    </location>
</feature>
<feature type="compositionally biased region" description="Low complexity" evidence="1">
    <location>
        <begin position="600"/>
        <end position="614"/>
    </location>
</feature>
<evidence type="ECO:0000313" key="3">
    <source>
        <dbReference type="Proteomes" id="UP000827892"/>
    </source>
</evidence>
<gene>
    <name evidence="2" type="ORF">L3Y34_012531</name>
</gene>
<accession>A0AAE8ZSP1</accession>
<evidence type="ECO:0000256" key="1">
    <source>
        <dbReference type="SAM" id="MobiDB-lite"/>
    </source>
</evidence>
<feature type="compositionally biased region" description="Low complexity" evidence="1">
    <location>
        <begin position="87"/>
        <end position="98"/>
    </location>
</feature>
<sequence>MQQQLYPVDCYGRPIVPIIVAPQPVPYQLPQTGKFQPAQNPAQYYPPEFGGYAPNENAQQPNFYPAPGPMVPLQVNTPQYSSVPLAHSHSSGRSSSHSEPVNVGGTNQPYYHEYQPIYQSDGGYNGAPHVNNFSSQTVPATGFSNQGPIEQQGPPVNNTFTAQYQPIYQSDGGYNGALYANNFSSQTVPAAGFSNHVPIHQGPPVNNTFPAQREPVYQSNGGGYYGGSYANNSSQAVQSTGSSYHVPIEHQFKTKMNEALERLNWKKDNTQNLPTGDDSKVETEQIDAGLGSDVEAEEPVDSQADAPKAAGTASKKSRRVIVVSAKYKFGARNVMRKSSRRIQAKTTQKSRDEDVEEMGDAEDDEDKENIIQNNDCPSVESISIPEVADVPTVAKALDRVALDDGNVNVVAEPEVEELIHQNEYQSLPNGYVANSKLSENKMPAKGESAPPENESQPLPSETDVNSKLSSSETKMPTEQQSISPEKRSDIHDKESEVTPAPVTKVVDYSKWVNRNQIYKKWIQESQEEDQDSEDEIAESEAEEKVVQYDVLAPAEELPHVALKTTVQRKPSNPGHQKAFASSQAAKPRESKKKQKKQKASKSQDQQSTSKVQQQELDIGEKVEEDWFELEKKDYDEMKKIINEYGRYIHSFRIIAWAFKKERPAVHSFQSNIIEFYRKRLDYALDTDRKYLETDKYAELRAKVYAAKKNPRGIKMYHFLRIIKSSPLPAFDADLLYLYDSPKPAPVHVISDLEEGYFDMVLSFRSWKPELPGTAVSVPDLKTLPYKLHDTHLRRLAYHINFQSYVRYQPSVSAEERHEMGRREKFVTDAYFEERQHGLNDTWVAGDTMKFLISRVKHLEKTDMPISNKLIDFYKFLICISSSIIHFDAYWFNESLKLENTDDKYCFHDDLMFIEYLFGCVNIEM</sequence>
<feature type="region of interest" description="Disordered" evidence="1">
    <location>
        <begin position="566"/>
        <end position="616"/>
    </location>
</feature>
<feature type="compositionally biased region" description="Basic and acidic residues" evidence="1">
    <location>
        <begin position="484"/>
        <end position="496"/>
    </location>
</feature>
<feature type="compositionally biased region" description="Basic residues" evidence="1">
    <location>
        <begin position="589"/>
        <end position="599"/>
    </location>
</feature>
<feature type="region of interest" description="Disordered" evidence="1">
    <location>
        <begin position="81"/>
        <end position="101"/>
    </location>
</feature>
<organism evidence="2 3">
    <name type="scientific">Caenorhabditis briggsae</name>
    <dbReference type="NCBI Taxonomy" id="6238"/>
    <lineage>
        <taxon>Eukaryota</taxon>
        <taxon>Metazoa</taxon>
        <taxon>Ecdysozoa</taxon>
        <taxon>Nematoda</taxon>
        <taxon>Chromadorea</taxon>
        <taxon>Rhabditida</taxon>
        <taxon>Rhabditina</taxon>
        <taxon>Rhabditomorpha</taxon>
        <taxon>Rhabditoidea</taxon>
        <taxon>Rhabditidae</taxon>
        <taxon>Peloderinae</taxon>
        <taxon>Caenorhabditis</taxon>
    </lineage>
</organism>
<feature type="region of interest" description="Disordered" evidence="1">
    <location>
        <begin position="337"/>
        <end position="371"/>
    </location>
</feature>
<reference evidence="2 3" key="1">
    <citation type="submission" date="2022-05" db="EMBL/GenBank/DDBJ databases">
        <title>Chromosome-level reference genomes for two strains of Caenorhabditis briggsae: an improved platform for comparative genomics.</title>
        <authorList>
            <person name="Stevens L."/>
            <person name="Andersen E.C."/>
        </authorList>
    </citation>
    <scope>NUCLEOTIDE SEQUENCE [LARGE SCALE GENOMIC DNA]</scope>
    <source>
        <strain evidence="2">QX1410_ONT</strain>
        <tissue evidence="2">Whole-organism</tissue>
    </source>
</reference>